<evidence type="ECO:0000313" key="7">
    <source>
        <dbReference type="EMBL" id="KAK3202728.1"/>
    </source>
</evidence>
<dbReference type="InterPro" id="IPR006603">
    <property type="entry name" value="PQ-loop_rpt"/>
</dbReference>
<dbReference type="SMART" id="SM00679">
    <property type="entry name" value="CTNS"/>
    <property type="match status" value="2"/>
</dbReference>
<proteinExistence type="predicted"/>
<evidence type="ECO:0000256" key="2">
    <source>
        <dbReference type="ARBA" id="ARBA00022692"/>
    </source>
</evidence>
<evidence type="ECO:0000256" key="4">
    <source>
        <dbReference type="ARBA" id="ARBA00023136"/>
    </source>
</evidence>
<protein>
    <recommendedName>
        <fullName evidence="9">PQ loop repeat protein</fullName>
    </recommendedName>
</protein>
<reference evidence="7 8" key="1">
    <citation type="submission" date="2021-02" db="EMBL/GenBank/DDBJ databases">
        <title>Genome assembly of Pseudopithomyces chartarum.</title>
        <authorList>
            <person name="Jauregui R."/>
            <person name="Singh J."/>
            <person name="Voisey C."/>
        </authorList>
    </citation>
    <scope>NUCLEOTIDE SEQUENCE [LARGE SCALE GENOMIC DNA]</scope>
    <source>
        <strain evidence="7 8">AGR01</strain>
    </source>
</reference>
<dbReference type="PANTHER" id="PTHR16201">
    <property type="entry name" value="SEVEN TRANSMEMBRANE PROTEIN 1-RELATED"/>
    <property type="match status" value="1"/>
</dbReference>
<dbReference type="PANTHER" id="PTHR16201:SF11">
    <property type="entry name" value="PQ-LOOP REPEAT-CONTAINING PROTEIN"/>
    <property type="match status" value="1"/>
</dbReference>
<dbReference type="GO" id="GO:0016020">
    <property type="term" value="C:membrane"/>
    <property type="evidence" value="ECO:0007669"/>
    <property type="project" value="UniProtKB-SubCell"/>
</dbReference>
<evidence type="ECO:0000256" key="1">
    <source>
        <dbReference type="ARBA" id="ARBA00004141"/>
    </source>
</evidence>
<evidence type="ECO:0000256" key="6">
    <source>
        <dbReference type="SAM" id="Phobius"/>
    </source>
</evidence>
<evidence type="ECO:0000256" key="5">
    <source>
        <dbReference type="SAM" id="MobiDB-lite"/>
    </source>
</evidence>
<keyword evidence="2 6" id="KW-0812">Transmembrane</keyword>
<evidence type="ECO:0000313" key="8">
    <source>
        <dbReference type="Proteomes" id="UP001280581"/>
    </source>
</evidence>
<feature type="transmembrane region" description="Helical" evidence="6">
    <location>
        <begin position="204"/>
        <end position="229"/>
    </location>
</feature>
<dbReference type="Gene3D" id="1.20.1280.290">
    <property type="match status" value="2"/>
</dbReference>
<dbReference type="AlphaFoldDB" id="A0AAN6LQU7"/>
<dbReference type="InterPro" id="IPR051415">
    <property type="entry name" value="LAAT-1"/>
</dbReference>
<feature type="transmembrane region" description="Helical" evidence="6">
    <location>
        <begin position="114"/>
        <end position="136"/>
    </location>
</feature>
<keyword evidence="8" id="KW-1185">Reference proteome</keyword>
<accession>A0AAN6LQU7</accession>
<keyword evidence="3 6" id="KW-1133">Transmembrane helix</keyword>
<comment type="caution">
    <text evidence="7">The sequence shown here is derived from an EMBL/GenBank/DDBJ whole genome shotgun (WGS) entry which is preliminary data.</text>
</comment>
<feature type="transmembrane region" description="Helical" evidence="6">
    <location>
        <begin position="82"/>
        <end position="102"/>
    </location>
</feature>
<feature type="transmembrane region" description="Helical" evidence="6">
    <location>
        <begin position="156"/>
        <end position="183"/>
    </location>
</feature>
<evidence type="ECO:0000256" key="3">
    <source>
        <dbReference type="ARBA" id="ARBA00022989"/>
    </source>
</evidence>
<name>A0AAN6LQU7_9PLEO</name>
<gene>
    <name evidence="7" type="ORF">GRF29_154g542316</name>
</gene>
<dbReference type="Pfam" id="PF04193">
    <property type="entry name" value="PQ-loop"/>
    <property type="match status" value="2"/>
</dbReference>
<feature type="region of interest" description="Disordered" evidence="5">
    <location>
        <begin position="332"/>
        <end position="356"/>
    </location>
</feature>
<feature type="transmembrane region" description="Helical" evidence="6">
    <location>
        <begin position="273"/>
        <end position="292"/>
    </location>
</feature>
<feature type="transmembrane region" description="Helical" evidence="6">
    <location>
        <begin position="298"/>
        <end position="321"/>
    </location>
</feature>
<comment type="subcellular location">
    <subcellularLocation>
        <location evidence="1">Membrane</location>
        <topology evidence="1">Multi-pass membrane protein</topology>
    </subcellularLocation>
</comment>
<sequence>MERKARSLGRGIGSGAFGYTCRFYLGSPDVTSSRQLPEPHPSTRVERVHTGWSSAPQRHYIDTTAMLPTDSTRCRELENPDIANFSVSVFILVGILVSYLPQHVKIIMRRSSQGLSPLFVLLGFVSGTASIANILTLPESTRDMACCSEIGRFPCAAALLGIAQIGVQWTCFFFIMLLFLVFFPRSADADAEQQDTALPTWKEAVIVLALSLAFFVFAFLGSVIFVYAAPLHLRGWANFLGLLATTLAAIQYIPQILTTWKLQETGSLSVPMMIIQTPGSFVFAASLAVRLGPAGWSAWGLFIFTGLLQGVLLGMSLWFMWRDRQAAKSGSGSVANGHGVDSERTPLIGNDGSIAR</sequence>
<keyword evidence="4 6" id="KW-0472">Membrane</keyword>
<organism evidence="7 8">
    <name type="scientific">Pseudopithomyces chartarum</name>
    <dbReference type="NCBI Taxonomy" id="1892770"/>
    <lineage>
        <taxon>Eukaryota</taxon>
        <taxon>Fungi</taxon>
        <taxon>Dikarya</taxon>
        <taxon>Ascomycota</taxon>
        <taxon>Pezizomycotina</taxon>
        <taxon>Dothideomycetes</taxon>
        <taxon>Pleosporomycetidae</taxon>
        <taxon>Pleosporales</taxon>
        <taxon>Massarineae</taxon>
        <taxon>Didymosphaeriaceae</taxon>
        <taxon>Pseudopithomyces</taxon>
    </lineage>
</organism>
<dbReference type="EMBL" id="WVTA01000013">
    <property type="protein sequence ID" value="KAK3202728.1"/>
    <property type="molecule type" value="Genomic_DNA"/>
</dbReference>
<dbReference type="Proteomes" id="UP001280581">
    <property type="component" value="Unassembled WGS sequence"/>
</dbReference>
<feature type="transmembrane region" description="Helical" evidence="6">
    <location>
        <begin position="235"/>
        <end position="253"/>
    </location>
</feature>
<evidence type="ECO:0008006" key="9">
    <source>
        <dbReference type="Google" id="ProtNLM"/>
    </source>
</evidence>